<sequence length="326" mass="33246">MTTSLTRAAFAAALAAGLCMPGAAAAQAFPERSITLVVPHSAGGTSDILARTLATEAAKTLGQTIVVDNKGGANGSIAAKSVATSAPDGYTLLLATASTHGINPALYKKLQYDAIKDFAPITLLATVPNVLVVGKQVQAADVPGLIAEIKADGDRFNMASAGAGTPGHLAGEMFKQRAGLEFVHVPYKGGSPAIADLIGGQVQFLFTTIPGALPNIKAGTLRALAVTSPRRSPALPELPTMAESGLPGFQAISWHGIVAPAGTPASVVDTLNQAFSRALASEQVRQRLLEEGAEAASLNTQAFGEFIQQEIANWAKAVEASGATAN</sequence>
<dbReference type="SUPFAM" id="SSF53850">
    <property type="entry name" value="Periplasmic binding protein-like II"/>
    <property type="match status" value="1"/>
</dbReference>
<dbReference type="PIRSF" id="PIRSF017082">
    <property type="entry name" value="YflP"/>
    <property type="match status" value="1"/>
</dbReference>
<dbReference type="InterPro" id="IPR005064">
    <property type="entry name" value="BUG"/>
</dbReference>
<dbReference type="PANTHER" id="PTHR42928:SF5">
    <property type="entry name" value="BLR1237 PROTEIN"/>
    <property type="match status" value="1"/>
</dbReference>
<reference evidence="4" key="1">
    <citation type="submission" date="2017-05" db="EMBL/GenBank/DDBJ databases">
        <title>Complete and WGS of Bordetella genogroups.</title>
        <authorList>
            <person name="Spilker T."/>
            <person name="Lipuma J."/>
        </authorList>
    </citation>
    <scope>NUCLEOTIDE SEQUENCE [LARGE SCALE GENOMIC DNA]</scope>
    <source>
        <strain evidence="4">AU18089</strain>
    </source>
</reference>
<organism evidence="3 4">
    <name type="scientific">Bordetella genomosp. 7</name>
    <dbReference type="NCBI Taxonomy" id="1416805"/>
    <lineage>
        <taxon>Bacteria</taxon>
        <taxon>Pseudomonadati</taxon>
        <taxon>Pseudomonadota</taxon>
        <taxon>Betaproteobacteria</taxon>
        <taxon>Burkholderiales</taxon>
        <taxon>Alcaligenaceae</taxon>
        <taxon>Bordetella</taxon>
    </lineage>
</organism>
<dbReference type="Gene3D" id="3.40.190.150">
    <property type="entry name" value="Bordetella uptake gene, domain 1"/>
    <property type="match status" value="1"/>
</dbReference>
<keyword evidence="4" id="KW-1185">Reference proteome</keyword>
<feature type="chain" id="PRO_5012921402" evidence="2">
    <location>
        <begin position="26"/>
        <end position="326"/>
    </location>
</feature>
<dbReference type="CDD" id="cd13578">
    <property type="entry name" value="PBP2_Bug27"/>
    <property type="match status" value="1"/>
</dbReference>
<keyword evidence="2" id="KW-0732">Signal</keyword>
<comment type="similarity">
    <text evidence="1">Belongs to the UPF0065 (bug) family.</text>
</comment>
<dbReference type="OrthoDB" id="8886309at2"/>
<dbReference type="AlphaFoldDB" id="A0A261RHP2"/>
<accession>A0A261RHP2</accession>
<dbReference type="RefSeq" id="WP_026640979.1">
    <property type="nucleotide sequence ID" value="NZ_NEVI01000004.1"/>
</dbReference>
<name>A0A261RHP2_9BORD</name>
<protein>
    <submittedName>
        <fullName evidence="3">ABC transporter substrate-binding protein</fullName>
    </submittedName>
</protein>
<feature type="signal peptide" evidence="2">
    <location>
        <begin position="1"/>
        <end position="25"/>
    </location>
</feature>
<dbReference type="Proteomes" id="UP000216947">
    <property type="component" value="Unassembled WGS sequence"/>
</dbReference>
<dbReference type="Gene3D" id="3.40.190.10">
    <property type="entry name" value="Periplasmic binding protein-like II"/>
    <property type="match status" value="1"/>
</dbReference>
<evidence type="ECO:0000313" key="4">
    <source>
        <dbReference type="Proteomes" id="UP000216947"/>
    </source>
</evidence>
<proteinExistence type="inferred from homology"/>
<dbReference type="EMBL" id="NEVK01000003">
    <property type="protein sequence ID" value="OZI24475.1"/>
    <property type="molecule type" value="Genomic_DNA"/>
</dbReference>
<comment type="caution">
    <text evidence="3">The sequence shown here is derived from an EMBL/GenBank/DDBJ whole genome shotgun (WGS) entry which is preliminary data.</text>
</comment>
<evidence type="ECO:0000313" key="3">
    <source>
        <dbReference type="EMBL" id="OZI24475.1"/>
    </source>
</evidence>
<evidence type="ECO:0000256" key="1">
    <source>
        <dbReference type="ARBA" id="ARBA00006987"/>
    </source>
</evidence>
<dbReference type="PANTHER" id="PTHR42928">
    <property type="entry name" value="TRICARBOXYLATE-BINDING PROTEIN"/>
    <property type="match status" value="1"/>
</dbReference>
<dbReference type="InterPro" id="IPR042100">
    <property type="entry name" value="Bug_dom1"/>
</dbReference>
<dbReference type="Pfam" id="PF03401">
    <property type="entry name" value="TctC"/>
    <property type="match status" value="1"/>
</dbReference>
<evidence type="ECO:0000256" key="2">
    <source>
        <dbReference type="SAM" id="SignalP"/>
    </source>
</evidence>
<gene>
    <name evidence="3" type="ORF">CAL19_02865</name>
</gene>